<evidence type="ECO:0000313" key="2">
    <source>
        <dbReference type="Proteomes" id="UP000039865"/>
    </source>
</evidence>
<dbReference type="InParanoid" id="A0A078A6Q2"/>
<dbReference type="AlphaFoldDB" id="A0A078A6Q2"/>
<gene>
    <name evidence="1" type="primary">Contig934.g1024</name>
    <name evidence="1" type="ORF">STYLEM_6534</name>
</gene>
<proteinExistence type="predicted"/>
<dbReference type="EMBL" id="CCKQ01006275">
    <property type="protein sequence ID" value="CDW77571.1"/>
    <property type="molecule type" value="Genomic_DNA"/>
</dbReference>
<keyword evidence="2" id="KW-1185">Reference proteome</keyword>
<reference evidence="1 2" key="1">
    <citation type="submission" date="2014-06" db="EMBL/GenBank/DDBJ databases">
        <authorList>
            <person name="Swart Estienne"/>
        </authorList>
    </citation>
    <scope>NUCLEOTIDE SEQUENCE [LARGE SCALE GENOMIC DNA]</scope>
    <source>
        <strain evidence="1 2">130c</strain>
    </source>
</reference>
<accession>A0A078A6Q2</accession>
<organism evidence="1 2">
    <name type="scientific">Stylonychia lemnae</name>
    <name type="common">Ciliate</name>
    <dbReference type="NCBI Taxonomy" id="5949"/>
    <lineage>
        <taxon>Eukaryota</taxon>
        <taxon>Sar</taxon>
        <taxon>Alveolata</taxon>
        <taxon>Ciliophora</taxon>
        <taxon>Intramacronucleata</taxon>
        <taxon>Spirotrichea</taxon>
        <taxon>Stichotrichia</taxon>
        <taxon>Sporadotrichida</taxon>
        <taxon>Oxytrichidae</taxon>
        <taxon>Stylonychinae</taxon>
        <taxon>Stylonychia</taxon>
    </lineage>
</organism>
<evidence type="ECO:0000313" key="1">
    <source>
        <dbReference type="EMBL" id="CDW77571.1"/>
    </source>
</evidence>
<dbReference type="Proteomes" id="UP000039865">
    <property type="component" value="Unassembled WGS sequence"/>
</dbReference>
<sequence>MWYEFKTGVEKFDNQYQKYQKDVLKISDEQIYKCELLDFINQDSSDIQNILAIIDLAIEEEVPKDYVKIEQAKLLILKDLKEENLIQQEEAFTQVDPQDFKKSRNLKPTQVIIKEEVKNDNQCQLTNQITEDFLDKTYTDNQKDQIIVKIQEKLFGKTDGQYDGHQSVSYNTNFSSEITDEMMEEFQNLLSQEQ</sequence>
<name>A0A078A6Q2_STYLE</name>
<protein>
    <submittedName>
        <fullName evidence="1">Uncharacterized protein</fullName>
    </submittedName>
</protein>